<dbReference type="STRING" id="94130.A0A2Z6RE15"/>
<dbReference type="SUPFAM" id="SSF50978">
    <property type="entry name" value="WD40 repeat-like"/>
    <property type="match status" value="1"/>
</dbReference>
<dbReference type="InterPro" id="IPR036322">
    <property type="entry name" value="WD40_repeat_dom_sf"/>
</dbReference>
<dbReference type="InterPro" id="IPR051150">
    <property type="entry name" value="SWT21/TCAB1_mRNA_Telomere"/>
</dbReference>
<gene>
    <name evidence="1" type="ORF">RclHR1_02700016</name>
</gene>
<dbReference type="PANTHER" id="PTHR13211:SF0">
    <property type="entry name" value="TELOMERASE CAJAL BODY PROTEIN 1"/>
    <property type="match status" value="1"/>
</dbReference>
<organism evidence="1 2">
    <name type="scientific">Rhizophagus clarus</name>
    <dbReference type="NCBI Taxonomy" id="94130"/>
    <lineage>
        <taxon>Eukaryota</taxon>
        <taxon>Fungi</taxon>
        <taxon>Fungi incertae sedis</taxon>
        <taxon>Mucoromycota</taxon>
        <taxon>Glomeromycotina</taxon>
        <taxon>Glomeromycetes</taxon>
        <taxon>Glomerales</taxon>
        <taxon>Glomeraceae</taxon>
        <taxon>Rhizophagus</taxon>
    </lineage>
</organism>
<evidence type="ECO:0000313" key="2">
    <source>
        <dbReference type="Proteomes" id="UP000247702"/>
    </source>
</evidence>
<keyword evidence="2" id="KW-1185">Reference proteome</keyword>
<comment type="caution">
    <text evidence="1">The sequence shown here is derived from an EMBL/GenBank/DDBJ whole genome shotgun (WGS) entry which is preliminary data.</text>
</comment>
<proteinExistence type="predicted"/>
<reference evidence="1 2" key="1">
    <citation type="submission" date="2017-11" db="EMBL/GenBank/DDBJ databases">
        <title>The genome of Rhizophagus clarus HR1 reveals common genetic basis of auxotrophy among arbuscular mycorrhizal fungi.</title>
        <authorList>
            <person name="Kobayashi Y."/>
        </authorList>
    </citation>
    <scope>NUCLEOTIDE SEQUENCE [LARGE SCALE GENOMIC DNA]</scope>
    <source>
        <strain evidence="1 2">HR1</strain>
    </source>
</reference>
<sequence>MEEVNEISVEAEVDSITFTKETINNNENPEYFSIFQYDFTRELSSVCSTKMQFSSSVLESLKRIKIFEKLEDTYIPNASEENFFKNAKWSPDGSCILTSTNDNVLRIFDLPRNALEIDDGIDCYIDWRHMLNKF</sequence>
<dbReference type="EMBL" id="BEXD01001891">
    <property type="protein sequence ID" value="GBB96214.1"/>
    <property type="molecule type" value="Genomic_DNA"/>
</dbReference>
<dbReference type="Proteomes" id="UP000247702">
    <property type="component" value="Unassembled WGS sequence"/>
</dbReference>
<evidence type="ECO:0008006" key="3">
    <source>
        <dbReference type="Google" id="ProtNLM"/>
    </source>
</evidence>
<evidence type="ECO:0000313" key="1">
    <source>
        <dbReference type="EMBL" id="GBB96214.1"/>
    </source>
</evidence>
<protein>
    <recommendedName>
        <fullName evidence="3">Anaphase-promoting complex subunit 4 WD40 domain-containing protein</fullName>
    </recommendedName>
</protein>
<dbReference type="PANTHER" id="PTHR13211">
    <property type="entry name" value="TELOMERASE CAJAL BODY PROTEIN 1"/>
    <property type="match status" value="1"/>
</dbReference>
<dbReference type="AlphaFoldDB" id="A0A2Z6RE15"/>
<accession>A0A2Z6RE15</accession>
<name>A0A2Z6RE15_9GLOM</name>